<dbReference type="Proteomes" id="UP000499080">
    <property type="component" value="Unassembled WGS sequence"/>
</dbReference>
<name>A0A4Y2U4E8_ARAVE</name>
<reference evidence="1 2" key="1">
    <citation type="journal article" date="2019" name="Sci. Rep.">
        <title>Orb-weaving spider Araneus ventricosus genome elucidates the spidroin gene catalogue.</title>
        <authorList>
            <person name="Kono N."/>
            <person name="Nakamura H."/>
            <person name="Ohtoshi R."/>
            <person name="Moran D.A.P."/>
            <person name="Shinohara A."/>
            <person name="Yoshida Y."/>
            <person name="Fujiwara M."/>
            <person name="Mori M."/>
            <person name="Tomita M."/>
            <person name="Arakawa K."/>
        </authorList>
    </citation>
    <scope>NUCLEOTIDE SEQUENCE [LARGE SCALE GENOMIC DNA]</scope>
</reference>
<dbReference type="AlphaFoldDB" id="A0A4Y2U4E8"/>
<organism evidence="1 2">
    <name type="scientific">Araneus ventricosus</name>
    <name type="common">Orbweaver spider</name>
    <name type="synonym">Epeira ventricosa</name>
    <dbReference type="NCBI Taxonomy" id="182803"/>
    <lineage>
        <taxon>Eukaryota</taxon>
        <taxon>Metazoa</taxon>
        <taxon>Ecdysozoa</taxon>
        <taxon>Arthropoda</taxon>
        <taxon>Chelicerata</taxon>
        <taxon>Arachnida</taxon>
        <taxon>Araneae</taxon>
        <taxon>Araneomorphae</taxon>
        <taxon>Entelegynae</taxon>
        <taxon>Araneoidea</taxon>
        <taxon>Araneidae</taxon>
        <taxon>Araneus</taxon>
    </lineage>
</organism>
<dbReference type="EMBL" id="BGPR01032839">
    <property type="protein sequence ID" value="GBO06546.1"/>
    <property type="molecule type" value="Genomic_DNA"/>
</dbReference>
<keyword evidence="2" id="KW-1185">Reference proteome</keyword>
<accession>A0A4Y2U4E8</accession>
<sequence length="106" mass="12043">MSIVMPFVELSHPSPNHYSGVATVGEHLLTKKQPPARFQVSSPNGLRDFVMRNPSIGQYLSVHKDSFSYPPSNRRLEEAVVVEWSLILKRRLLILLLPPDLRKLVV</sequence>
<comment type="caution">
    <text evidence="1">The sequence shown here is derived from an EMBL/GenBank/DDBJ whole genome shotgun (WGS) entry which is preliminary data.</text>
</comment>
<evidence type="ECO:0000313" key="1">
    <source>
        <dbReference type="EMBL" id="GBO06546.1"/>
    </source>
</evidence>
<protein>
    <submittedName>
        <fullName evidence="1">Uncharacterized protein</fullName>
    </submittedName>
</protein>
<gene>
    <name evidence="1" type="ORF">AVEN_274542_1</name>
</gene>
<proteinExistence type="predicted"/>
<evidence type="ECO:0000313" key="2">
    <source>
        <dbReference type="Proteomes" id="UP000499080"/>
    </source>
</evidence>